<dbReference type="Gene3D" id="3.40.50.300">
    <property type="entry name" value="P-loop containing nucleotide triphosphate hydrolases"/>
    <property type="match status" value="1"/>
</dbReference>
<dbReference type="InterPro" id="IPR038718">
    <property type="entry name" value="SNF2-like_sf"/>
</dbReference>
<dbReference type="PROSITE" id="PS51192">
    <property type="entry name" value="HELICASE_ATP_BIND_1"/>
    <property type="match status" value="1"/>
</dbReference>
<sequence>MVFPSLTSNLASCSDEIFNETQTGHDEFRNSLGFFLVTSILPPFAQGIDPLIDFNYDTSDQPALQPQQDEPHGTNHQSINLSAGLPFSTSTDGRVPNTCFGSIPEVRTRIRTASINPIDHGDMVICAVSPITSYYGLEYTGTIFALISKANCAIFNQLFRSHHVQLRAFVHHSALKHAISSHSEKHPATLKVDINVYGVRDEAYGVGKVLSSGGLTLQQPTHGLEGTTYYNPHFLHIRECEGEDVEETPRYDLRTAQGTRPEEQSLRKSAKDTAGGDAEIEAIFNSLTHTQQLQKRAADRGIRTTLQDHQKEAIDFILCRESTNLSSELRLWEEQETDSGDTVYQHIITGTRRAEPLEARGGILADEMGLGKTIVTLAVIASTLDEASAFTKDTDLSFDVASQNRRSKATLVIAPSSLLLDSWINELHKHTFPGYLRHTKYHGLGRVEDNDSLYRSDIVLTTYATISSEIRRGKSTLAHDIRNRNTRQFEVAASLAAQHRWCLTGTPIQNSLEDLGALVAFLRIPLLENALTFQRFIVNQSKQGAKYRFKNLRTLLESVCLQRTKEIIGLADPVQVTRELTFTIVERDQYNELLRKYEALVDMGVSGHSNKRGSTAKVQSFLKLRLFCNNGLPPAGMSSDELDPDETLTYLQQIDGAVCVYCDSTVFTINDIPGTDGGHMLPGCSHLACRDCYAHRHSTEANCPRCTENMDHSKPETTPIEKAQLREVGESLLRPSIPTQRYPTKLLAFVGDIEQQRTHKSIVFSSWTKTLKLVCQLLESRGLSYYLVHGGLPLSERHRRLDAFQSAYEANILLMTLGTGAVGLNLAAASRIYLLEPQWNPSVEQQAFGRALRLGQTEQVTIIRYIMKDTVEDSNVQRRQLNKLQLAVGGFKKRKRDS</sequence>
<dbReference type="InterPro" id="IPR050628">
    <property type="entry name" value="SNF2_RAD54_helicase_TF"/>
</dbReference>
<protein>
    <submittedName>
        <fullName evidence="9">Uncharacterized protein</fullName>
    </submittedName>
</protein>
<dbReference type="PANTHER" id="PTHR45626:SF52">
    <property type="entry name" value="SINGLE-STRANDED DNA-DEPENDENT ATPASE (EUROFUNG)"/>
    <property type="match status" value="1"/>
</dbReference>
<dbReference type="SMART" id="SM00490">
    <property type="entry name" value="HELICc"/>
    <property type="match status" value="1"/>
</dbReference>
<accession>A0ABR1WRF6</accession>
<evidence type="ECO:0000259" key="6">
    <source>
        <dbReference type="PROSITE" id="PS50089"/>
    </source>
</evidence>
<keyword evidence="4" id="KW-0479">Metal-binding</keyword>
<feature type="compositionally biased region" description="Basic and acidic residues" evidence="5">
    <location>
        <begin position="260"/>
        <end position="271"/>
    </location>
</feature>
<evidence type="ECO:0000259" key="7">
    <source>
        <dbReference type="PROSITE" id="PS51192"/>
    </source>
</evidence>
<gene>
    <name evidence="9" type="ORF">PG997_005934</name>
</gene>
<dbReference type="SMART" id="SM00487">
    <property type="entry name" value="DEXDc"/>
    <property type="match status" value="1"/>
</dbReference>
<feature type="domain" description="Helicase C-terminal" evidence="8">
    <location>
        <begin position="745"/>
        <end position="898"/>
    </location>
</feature>
<dbReference type="PROSITE" id="PS50089">
    <property type="entry name" value="ZF_RING_2"/>
    <property type="match status" value="1"/>
</dbReference>
<feature type="region of interest" description="Disordered" evidence="5">
    <location>
        <begin position="59"/>
        <end position="79"/>
    </location>
</feature>
<proteinExistence type="predicted"/>
<evidence type="ECO:0000256" key="3">
    <source>
        <dbReference type="ARBA" id="ARBA00022840"/>
    </source>
</evidence>
<dbReference type="EMBL" id="JAQQWN010000005">
    <property type="protein sequence ID" value="KAK8084663.1"/>
    <property type="molecule type" value="Genomic_DNA"/>
</dbReference>
<keyword evidence="2" id="KW-0378">Hydrolase</keyword>
<dbReference type="Pfam" id="PF00176">
    <property type="entry name" value="SNF2-rel_dom"/>
    <property type="match status" value="1"/>
</dbReference>
<dbReference type="Proteomes" id="UP001433268">
    <property type="component" value="Unassembled WGS sequence"/>
</dbReference>
<dbReference type="GeneID" id="92043309"/>
<dbReference type="Gene3D" id="3.40.50.10810">
    <property type="entry name" value="Tandem AAA-ATPase domain"/>
    <property type="match status" value="1"/>
</dbReference>
<dbReference type="Pfam" id="PF00271">
    <property type="entry name" value="Helicase_C"/>
    <property type="match status" value="1"/>
</dbReference>
<name>A0ABR1WRF6_9PEZI</name>
<keyword evidence="3" id="KW-0067">ATP-binding</keyword>
<dbReference type="InterPro" id="IPR001841">
    <property type="entry name" value="Znf_RING"/>
</dbReference>
<dbReference type="PROSITE" id="PS51194">
    <property type="entry name" value="HELICASE_CTER"/>
    <property type="match status" value="1"/>
</dbReference>
<evidence type="ECO:0000256" key="4">
    <source>
        <dbReference type="PROSITE-ProRule" id="PRU00175"/>
    </source>
</evidence>
<evidence type="ECO:0000313" key="10">
    <source>
        <dbReference type="Proteomes" id="UP001433268"/>
    </source>
</evidence>
<feature type="region of interest" description="Disordered" evidence="5">
    <location>
        <begin position="255"/>
        <end position="274"/>
    </location>
</feature>
<dbReference type="PANTHER" id="PTHR45626">
    <property type="entry name" value="TRANSCRIPTION TERMINATION FACTOR 2-RELATED"/>
    <property type="match status" value="1"/>
</dbReference>
<dbReference type="InterPro" id="IPR049730">
    <property type="entry name" value="SNF2/RAD54-like_C"/>
</dbReference>
<evidence type="ECO:0000313" key="9">
    <source>
        <dbReference type="EMBL" id="KAK8084663.1"/>
    </source>
</evidence>
<keyword evidence="4" id="KW-0863">Zinc-finger</keyword>
<keyword evidence="4" id="KW-0862">Zinc</keyword>
<dbReference type="InterPro" id="IPR014001">
    <property type="entry name" value="Helicase_ATP-bd"/>
</dbReference>
<evidence type="ECO:0000256" key="1">
    <source>
        <dbReference type="ARBA" id="ARBA00022741"/>
    </source>
</evidence>
<comment type="caution">
    <text evidence="9">The sequence shown here is derived from an EMBL/GenBank/DDBJ whole genome shotgun (WGS) entry which is preliminary data.</text>
</comment>
<dbReference type="InterPro" id="IPR000330">
    <property type="entry name" value="SNF2_N"/>
</dbReference>
<feature type="domain" description="Helicase ATP-binding" evidence="7">
    <location>
        <begin position="353"/>
        <end position="525"/>
    </location>
</feature>
<dbReference type="CDD" id="cd18793">
    <property type="entry name" value="SF2_C_SNF"/>
    <property type="match status" value="1"/>
</dbReference>
<feature type="domain" description="RING-type" evidence="6">
    <location>
        <begin position="659"/>
        <end position="707"/>
    </location>
</feature>
<dbReference type="InterPro" id="IPR027417">
    <property type="entry name" value="P-loop_NTPase"/>
</dbReference>
<keyword evidence="1" id="KW-0547">Nucleotide-binding</keyword>
<evidence type="ECO:0000256" key="2">
    <source>
        <dbReference type="ARBA" id="ARBA00022801"/>
    </source>
</evidence>
<evidence type="ECO:0000259" key="8">
    <source>
        <dbReference type="PROSITE" id="PS51194"/>
    </source>
</evidence>
<dbReference type="CDD" id="cd18008">
    <property type="entry name" value="DEXDc_SHPRH-like"/>
    <property type="match status" value="1"/>
</dbReference>
<dbReference type="SUPFAM" id="SSF52540">
    <property type="entry name" value="P-loop containing nucleoside triphosphate hydrolases"/>
    <property type="match status" value="2"/>
</dbReference>
<organism evidence="9 10">
    <name type="scientific">Apiospora hydei</name>
    <dbReference type="NCBI Taxonomy" id="1337664"/>
    <lineage>
        <taxon>Eukaryota</taxon>
        <taxon>Fungi</taxon>
        <taxon>Dikarya</taxon>
        <taxon>Ascomycota</taxon>
        <taxon>Pezizomycotina</taxon>
        <taxon>Sordariomycetes</taxon>
        <taxon>Xylariomycetidae</taxon>
        <taxon>Amphisphaeriales</taxon>
        <taxon>Apiosporaceae</taxon>
        <taxon>Apiospora</taxon>
    </lineage>
</organism>
<dbReference type="InterPro" id="IPR001650">
    <property type="entry name" value="Helicase_C-like"/>
</dbReference>
<evidence type="ECO:0000256" key="5">
    <source>
        <dbReference type="SAM" id="MobiDB-lite"/>
    </source>
</evidence>
<reference evidence="9 10" key="1">
    <citation type="submission" date="2023-01" db="EMBL/GenBank/DDBJ databases">
        <title>Analysis of 21 Apiospora genomes using comparative genomics revels a genus with tremendous synthesis potential of carbohydrate active enzymes and secondary metabolites.</title>
        <authorList>
            <person name="Sorensen T."/>
        </authorList>
    </citation>
    <scope>NUCLEOTIDE SEQUENCE [LARGE SCALE GENOMIC DNA]</scope>
    <source>
        <strain evidence="9 10">CBS 114990</strain>
    </source>
</reference>
<keyword evidence="10" id="KW-1185">Reference proteome</keyword>
<dbReference type="RefSeq" id="XP_066669172.1">
    <property type="nucleotide sequence ID" value="XM_066810249.1"/>
</dbReference>